<organism evidence="1 2">
    <name type="scientific">Streptomyces sviceus (strain ATCC 29083 / DSM 924 / JCM 4929 / NBRC 13980 / NCIMB 11184 / NRRL 5439 / UC 5370)</name>
    <dbReference type="NCBI Taxonomy" id="463191"/>
    <lineage>
        <taxon>Bacteria</taxon>
        <taxon>Bacillati</taxon>
        <taxon>Actinomycetota</taxon>
        <taxon>Actinomycetes</taxon>
        <taxon>Kitasatosporales</taxon>
        <taxon>Streptomycetaceae</taxon>
        <taxon>Streptomyces</taxon>
    </lineage>
</organism>
<reference evidence="1" key="1">
    <citation type="submission" date="2009-10" db="EMBL/GenBank/DDBJ databases">
        <title>The genome sequence of Streptomyces sviceus strain ATCC 29083.</title>
        <authorList>
            <consortium name="The Broad Institute Genome Sequencing Platform"/>
            <consortium name="Broad Institute Microbial Sequencing Center"/>
            <person name="Fischbach M."/>
            <person name="Godfrey P."/>
            <person name="Ward D."/>
            <person name="Young S."/>
            <person name="Zeng Q."/>
            <person name="Koehrsen M."/>
            <person name="Alvarado L."/>
            <person name="Berlin A.M."/>
            <person name="Bochicchio J."/>
            <person name="Borenstein D."/>
            <person name="Chapman S.B."/>
            <person name="Chen Z."/>
            <person name="Engels R."/>
            <person name="Freedman E."/>
            <person name="Gellesch M."/>
            <person name="Goldberg J."/>
            <person name="Griggs A."/>
            <person name="Gujja S."/>
            <person name="Heilman E.R."/>
            <person name="Heiman D.I."/>
            <person name="Hepburn T.A."/>
            <person name="Howarth C."/>
            <person name="Jen D."/>
            <person name="Larson L."/>
            <person name="Lewis B."/>
            <person name="Mehta T."/>
            <person name="Park D."/>
            <person name="Pearson M."/>
            <person name="Richards J."/>
            <person name="Roberts A."/>
            <person name="Saif S."/>
            <person name="Shea T.D."/>
            <person name="Shenoy N."/>
            <person name="Sisk P."/>
            <person name="Stolte C."/>
            <person name="Sykes S.N."/>
            <person name="Thomson T."/>
            <person name="Walk T."/>
            <person name="White J."/>
            <person name="Yandava C."/>
            <person name="Straight P."/>
            <person name="Clardy J."/>
            <person name="Hung D."/>
            <person name="Kolter R."/>
            <person name="Mekalanos J."/>
            <person name="Walker S."/>
            <person name="Walsh C.T."/>
            <person name="Wieland-Brown L.C."/>
            <person name="Haas B."/>
            <person name="Nusbaum C."/>
            <person name="Birren B."/>
        </authorList>
    </citation>
    <scope>NUCLEOTIDE SEQUENCE [LARGE SCALE GENOMIC DNA]</scope>
    <source>
        <strain evidence="1">ATCC 29083</strain>
    </source>
</reference>
<dbReference type="Proteomes" id="UP000002785">
    <property type="component" value="Chromosome"/>
</dbReference>
<evidence type="ECO:0000313" key="2">
    <source>
        <dbReference type="Proteomes" id="UP000002785"/>
    </source>
</evidence>
<keyword evidence="2" id="KW-1185">Reference proteome</keyword>
<gene>
    <name evidence="1" type="ORF">SSEG_05297</name>
</gene>
<sequence length="83" mass="8517">MASAEPGEQYGRSDARSGGRVTIQVGLGIGRLVLRALNRVESVLAAAAVVLGAFGDAPARVIAWTVTPVVLLVGQLAAVRPPR</sequence>
<name>B5I152_STRX2</name>
<dbReference type="AlphaFoldDB" id="B5I152"/>
<dbReference type="EMBL" id="CM000951">
    <property type="protein sequence ID" value="EDY58807.1"/>
    <property type="molecule type" value="Genomic_DNA"/>
</dbReference>
<protein>
    <submittedName>
        <fullName evidence="1">Uncharacterized protein</fullName>
    </submittedName>
</protein>
<evidence type="ECO:0000313" key="1">
    <source>
        <dbReference type="EMBL" id="EDY58807.1"/>
    </source>
</evidence>
<proteinExistence type="predicted"/>
<accession>B5I152</accession>
<dbReference type="HOGENOM" id="CLU_2541252_0_0_11"/>